<dbReference type="GO" id="GO:0020037">
    <property type="term" value="F:heme binding"/>
    <property type="evidence" value="ECO:0007669"/>
    <property type="project" value="InterPro"/>
</dbReference>
<dbReference type="STRING" id="502025.Hoch_0812"/>
<dbReference type="InterPro" id="IPR001128">
    <property type="entry name" value="Cyt_P450"/>
</dbReference>
<dbReference type="InterPro" id="IPR050196">
    <property type="entry name" value="Cytochrome_P450_Monoox"/>
</dbReference>
<evidence type="ECO:0000256" key="8">
    <source>
        <dbReference type="RuleBase" id="RU000461"/>
    </source>
</evidence>
<dbReference type="InterPro" id="IPR017972">
    <property type="entry name" value="Cyt_P450_CS"/>
</dbReference>
<gene>
    <name evidence="9" type="ordered locus">Hoch_0812</name>
</gene>
<keyword evidence="4 8" id="KW-0560">Oxidoreductase</keyword>
<keyword evidence="2 7" id="KW-0349">Heme</keyword>
<dbReference type="PRINTS" id="PR00463">
    <property type="entry name" value="EP450I"/>
</dbReference>
<dbReference type="EMBL" id="CP001804">
    <property type="protein sequence ID" value="ACY13428.1"/>
    <property type="molecule type" value="Genomic_DNA"/>
</dbReference>
<sequence length="447" mass="51003">MPKAKGYPLVGPLPNLIANSFDFFLKAQETYGDIYLLDVGLMQTVVCNHPRHIRHVYVTKGQSYRKAGALWEQMKLITGNGLAVSEGDTWRRQRTMLQPVFNKRRLRALGGLMSAAVSEELPHWRETIGRERTMDVSPLFARTTMKMTIKLVFGTSLHQDEIDKVQPELQYAVRYLLPAMLADKVPHWIPIPGRRRYRQAIDTLGSVLMDVIARRRGESGEEGDLIAQLSRLVDESGQPMSQQQLLDETLTLFLAGYETTANAITWAAHFLSQHSEVMDKLHGELDAVLGGRIPTYEDLAQLTYTNRVFRETLRLCPPIWWNPRDIEEEDEIDGFYIPPGTTVTPVTYVIQRHPEFWEQPHVFDPDRFTPERSEGRDRYAWAPFGYGRRSCIGQEMAMMEGVFILAGILQHLQIEPIPGREAKIALLGTLRPKNGVHLRLRPRHGGV</sequence>
<name>D0LP63_HALO1</name>
<evidence type="ECO:0000256" key="4">
    <source>
        <dbReference type="ARBA" id="ARBA00023002"/>
    </source>
</evidence>
<evidence type="ECO:0000313" key="10">
    <source>
        <dbReference type="Proteomes" id="UP000001880"/>
    </source>
</evidence>
<proteinExistence type="inferred from homology"/>
<dbReference type="GO" id="GO:0016705">
    <property type="term" value="F:oxidoreductase activity, acting on paired donors, with incorporation or reduction of molecular oxygen"/>
    <property type="evidence" value="ECO:0007669"/>
    <property type="project" value="InterPro"/>
</dbReference>
<keyword evidence="5 7" id="KW-0408">Iron</keyword>
<dbReference type="PANTHER" id="PTHR24291:SF50">
    <property type="entry name" value="BIFUNCTIONAL ALBAFLAVENONE MONOOXYGENASE_TERPENE SYNTHASE"/>
    <property type="match status" value="1"/>
</dbReference>
<organism evidence="9 10">
    <name type="scientific">Haliangium ochraceum (strain DSM 14365 / JCM 11303 / SMP-2)</name>
    <dbReference type="NCBI Taxonomy" id="502025"/>
    <lineage>
        <taxon>Bacteria</taxon>
        <taxon>Pseudomonadati</taxon>
        <taxon>Myxococcota</taxon>
        <taxon>Polyangia</taxon>
        <taxon>Haliangiales</taxon>
        <taxon>Kofleriaceae</taxon>
        <taxon>Haliangium</taxon>
    </lineage>
</organism>
<evidence type="ECO:0000256" key="6">
    <source>
        <dbReference type="ARBA" id="ARBA00023033"/>
    </source>
</evidence>
<dbReference type="Pfam" id="PF00067">
    <property type="entry name" value="p450"/>
    <property type="match status" value="1"/>
</dbReference>
<evidence type="ECO:0000256" key="5">
    <source>
        <dbReference type="ARBA" id="ARBA00023004"/>
    </source>
</evidence>
<dbReference type="InterPro" id="IPR002401">
    <property type="entry name" value="Cyt_P450_E_grp-I"/>
</dbReference>
<keyword evidence="3 7" id="KW-0479">Metal-binding</keyword>
<evidence type="ECO:0000256" key="7">
    <source>
        <dbReference type="PIRSR" id="PIRSR602401-1"/>
    </source>
</evidence>
<protein>
    <submittedName>
        <fullName evidence="9">Cytochrome P450</fullName>
    </submittedName>
</protein>
<feature type="binding site" description="axial binding residue" evidence="7">
    <location>
        <position position="391"/>
    </location>
    <ligand>
        <name>heme</name>
        <dbReference type="ChEBI" id="CHEBI:30413"/>
    </ligand>
    <ligandPart>
        <name>Fe</name>
        <dbReference type="ChEBI" id="CHEBI:18248"/>
    </ligandPart>
</feature>
<keyword evidence="6 8" id="KW-0503">Monooxygenase</keyword>
<keyword evidence="10" id="KW-1185">Reference proteome</keyword>
<dbReference type="PRINTS" id="PR00385">
    <property type="entry name" value="P450"/>
</dbReference>
<evidence type="ECO:0000256" key="3">
    <source>
        <dbReference type="ARBA" id="ARBA00022723"/>
    </source>
</evidence>
<dbReference type="eggNOG" id="COG2124">
    <property type="taxonomic scope" value="Bacteria"/>
</dbReference>
<dbReference type="GO" id="GO:0004497">
    <property type="term" value="F:monooxygenase activity"/>
    <property type="evidence" value="ECO:0007669"/>
    <property type="project" value="UniProtKB-KW"/>
</dbReference>
<dbReference type="PANTHER" id="PTHR24291">
    <property type="entry name" value="CYTOCHROME P450 FAMILY 4"/>
    <property type="match status" value="1"/>
</dbReference>
<evidence type="ECO:0000313" key="9">
    <source>
        <dbReference type="EMBL" id="ACY13428.1"/>
    </source>
</evidence>
<reference evidence="9 10" key="1">
    <citation type="journal article" date="2010" name="Stand. Genomic Sci.">
        <title>Complete genome sequence of Haliangium ochraceum type strain (SMP-2).</title>
        <authorList>
            <consortium name="US DOE Joint Genome Institute (JGI-PGF)"/>
            <person name="Ivanova N."/>
            <person name="Daum C."/>
            <person name="Lang E."/>
            <person name="Abt B."/>
            <person name="Kopitz M."/>
            <person name="Saunders E."/>
            <person name="Lapidus A."/>
            <person name="Lucas S."/>
            <person name="Glavina Del Rio T."/>
            <person name="Nolan M."/>
            <person name="Tice H."/>
            <person name="Copeland A."/>
            <person name="Cheng J.F."/>
            <person name="Chen F."/>
            <person name="Bruce D."/>
            <person name="Goodwin L."/>
            <person name="Pitluck S."/>
            <person name="Mavromatis K."/>
            <person name="Pati A."/>
            <person name="Mikhailova N."/>
            <person name="Chen A."/>
            <person name="Palaniappan K."/>
            <person name="Land M."/>
            <person name="Hauser L."/>
            <person name="Chang Y.J."/>
            <person name="Jeffries C.D."/>
            <person name="Detter J.C."/>
            <person name="Brettin T."/>
            <person name="Rohde M."/>
            <person name="Goker M."/>
            <person name="Bristow J."/>
            <person name="Markowitz V."/>
            <person name="Eisen J.A."/>
            <person name="Hugenholtz P."/>
            <person name="Kyrpides N.C."/>
            <person name="Klenk H.P."/>
        </authorList>
    </citation>
    <scope>NUCLEOTIDE SEQUENCE [LARGE SCALE GENOMIC DNA]</scope>
    <source>
        <strain evidence="10">DSM 14365 / CIP 107738 / JCM 11303 / AJ 13395 / SMP-2</strain>
    </source>
</reference>
<dbReference type="Proteomes" id="UP000001880">
    <property type="component" value="Chromosome"/>
</dbReference>
<comment type="similarity">
    <text evidence="1 8">Belongs to the cytochrome P450 family.</text>
</comment>
<evidence type="ECO:0000256" key="1">
    <source>
        <dbReference type="ARBA" id="ARBA00010617"/>
    </source>
</evidence>
<dbReference type="PROSITE" id="PS00086">
    <property type="entry name" value="CYTOCHROME_P450"/>
    <property type="match status" value="1"/>
</dbReference>
<dbReference type="InterPro" id="IPR036396">
    <property type="entry name" value="Cyt_P450_sf"/>
</dbReference>
<dbReference type="AlphaFoldDB" id="D0LP63"/>
<dbReference type="RefSeq" id="WP_012826051.1">
    <property type="nucleotide sequence ID" value="NC_013440.1"/>
</dbReference>
<dbReference type="Gene3D" id="1.10.630.10">
    <property type="entry name" value="Cytochrome P450"/>
    <property type="match status" value="1"/>
</dbReference>
<evidence type="ECO:0000256" key="2">
    <source>
        <dbReference type="ARBA" id="ARBA00022617"/>
    </source>
</evidence>
<accession>D0LP63</accession>
<dbReference type="GO" id="GO:0005506">
    <property type="term" value="F:iron ion binding"/>
    <property type="evidence" value="ECO:0007669"/>
    <property type="project" value="InterPro"/>
</dbReference>
<comment type="cofactor">
    <cofactor evidence="7">
        <name>heme</name>
        <dbReference type="ChEBI" id="CHEBI:30413"/>
    </cofactor>
</comment>
<dbReference type="SUPFAM" id="SSF48264">
    <property type="entry name" value="Cytochrome P450"/>
    <property type="match status" value="1"/>
</dbReference>
<dbReference type="HOGENOM" id="CLU_001570_5_1_7"/>
<dbReference type="KEGG" id="hoh:Hoch_0812"/>